<accession>A0ABQ8L6C3</accession>
<dbReference type="Pfam" id="PF00078">
    <property type="entry name" value="RVT_1"/>
    <property type="match status" value="1"/>
</dbReference>
<dbReference type="Gene3D" id="3.10.10.10">
    <property type="entry name" value="HIV Type 1 Reverse Transcriptase, subunit A, domain 1"/>
    <property type="match status" value="1"/>
</dbReference>
<dbReference type="EC" id="3.1.26.4" evidence="2"/>
<dbReference type="CDD" id="cd03714">
    <property type="entry name" value="RT_DIRS1"/>
    <property type="match status" value="1"/>
</dbReference>
<reference evidence="4 5" key="1">
    <citation type="submission" date="2022-01" db="EMBL/GenBank/DDBJ databases">
        <title>A high-quality chromosome-level genome assembly of rohu carp, Labeo rohita.</title>
        <authorList>
            <person name="Arick M.A. II"/>
            <person name="Hsu C.-Y."/>
            <person name="Magbanua Z."/>
            <person name="Pechanova O."/>
            <person name="Grover C."/>
            <person name="Miller E."/>
            <person name="Thrash A."/>
            <person name="Ezzel L."/>
            <person name="Alam S."/>
            <person name="Benzie J."/>
            <person name="Hamilton M."/>
            <person name="Karsi A."/>
            <person name="Lawrence M.L."/>
            <person name="Peterson D.G."/>
        </authorList>
    </citation>
    <scope>NUCLEOTIDE SEQUENCE [LARGE SCALE GENOMIC DNA]</scope>
    <source>
        <strain evidence="5">BAU-BD-2019</strain>
        <tissue evidence="4">Blood</tissue>
    </source>
</reference>
<dbReference type="InterPro" id="IPR043128">
    <property type="entry name" value="Rev_trsase/Diguanyl_cyclase"/>
</dbReference>
<feature type="domain" description="Reverse transcriptase" evidence="3">
    <location>
        <begin position="1"/>
        <end position="193"/>
    </location>
</feature>
<dbReference type="Proteomes" id="UP000830375">
    <property type="component" value="Unassembled WGS sequence"/>
</dbReference>
<sequence length="221" mass="24229">MSPALWIPQPLPHFAVHLLPTARSAPALTAAGAQDNAAALTASSHSKNSLSTITTLTKPITLIKDAGRGAWLAKVDITSAFKVMPIHPDFCHLFGIRWQNKFYFAVRLTFGFRSSPKISDTLSEAICWILSNNYDIPYLIRLLDDFLIISPPNSVPAAHLLTTQKLFSELGIPLTQDKTEGPSTSIEFLGINLDSQKFLASLPKEKNRQDGPDSLHSVNQP</sequence>
<proteinExistence type="inferred from homology"/>
<dbReference type="InterPro" id="IPR000477">
    <property type="entry name" value="RT_dom"/>
</dbReference>
<gene>
    <name evidence="4" type="ORF">H4Q32_025283</name>
</gene>
<organism evidence="4 5">
    <name type="scientific">Labeo rohita</name>
    <name type="common">Indian major carp</name>
    <name type="synonym">Cyprinus rohita</name>
    <dbReference type="NCBI Taxonomy" id="84645"/>
    <lineage>
        <taxon>Eukaryota</taxon>
        <taxon>Metazoa</taxon>
        <taxon>Chordata</taxon>
        <taxon>Craniata</taxon>
        <taxon>Vertebrata</taxon>
        <taxon>Euteleostomi</taxon>
        <taxon>Actinopterygii</taxon>
        <taxon>Neopterygii</taxon>
        <taxon>Teleostei</taxon>
        <taxon>Ostariophysi</taxon>
        <taxon>Cypriniformes</taxon>
        <taxon>Cyprinidae</taxon>
        <taxon>Labeoninae</taxon>
        <taxon>Labeonini</taxon>
        <taxon>Labeo</taxon>
    </lineage>
</organism>
<protein>
    <recommendedName>
        <fullName evidence="2">ribonuclease H</fullName>
        <ecNumber evidence="2">3.1.26.4</ecNumber>
    </recommendedName>
</protein>
<name>A0ABQ8L6C3_LABRO</name>
<keyword evidence="5" id="KW-1185">Reference proteome</keyword>
<dbReference type="SUPFAM" id="SSF56672">
    <property type="entry name" value="DNA/RNA polymerases"/>
    <property type="match status" value="1"/>
</dbReference>
<dbReference type="Gene3D" id="3.30.70.270">
    <property type="match status" value="1"/>
</dbReference>
<evidence type="ECO:0000313" key="5">
    <source>
        <dbReference type="Proteomes" id="UP000830375"/>
    </source>
</evidence>
<dbReference type="PROSITE" id="PS50878">
    <property type="entry name" value="RT_POL"/>
    <property type="match status" value="1"/>
</dbReference>
<dbReference type="InterPro" id="IPR043502">
    <property type="entry name" value="DNA/RNA_pol_sf"/>
</dbReference>
<dbReference type="PANTHER" id="PTHR33050">
    <property type="entry name" value="REVERSE TRANSCRIPTASE DOMAIN-CONTAINING PROTEIN"/>
    <property type="match status" value="1"/>
</dbReference>
<evidence type="ECO:0000259" key="3">
    <source>
        <dbReference type="PROSITE" id="PS50878"/>
    </source>
</evidence>
<dbReference type="EMBL" id="JACTAM010002123">
    <property type="protein sequence ID" value="KAI2645934.1"/>
    <property type="molecule type" value="Genomic_DNA"/>
</dbReference>
<dbReference type="InterPro" id="IPR052055">
    <property type="entry name" value="Hepadnavirus_pol/RT"/>
</dbReference>
<evidence type="ECO:0000256" key="1">
    <source>
        <dbReference type="ARBA" id="ARBA00010879"/>
    </source>
</evidence>
<evidence type="ECO:0000256" key="2">
    <source>
        <dbReference type="ARBA" id="ARBA00012180"/>
    </source>
</evidence>
<comment type="caution">
    <text evidence="4">The sequence shown here is derived from an EMBL/GenBank/DDBJ whole genome shotgun (WGS) entry which is preliminary data.</text>
</comment>
<comment type="similarity">
    <text evidence="1">Belongs to the beta type-B retroviral polymerase family. HERV class-II K(HML-2) pol subfamily.</text>
</comment>
<dbReference type="PANTHER" id="PTHR33050:SF8">
    <property type="entry name" value="REVERSE TRANSCRIPTASE DOMAIN-CONTAINING PROTEIN"/>
    <property type="match status" value="1"/>
</dbReference>
<evidence type="ECO:0000313" key="4">
    <source>
        <dbReference type="EMBL" id="KAI2645934.1"/>
    </source>
</evidence>